<dbReference type="Pfam" id="PF13302">
    <property type="entry name" value="Acetyltransf_3"/>
    <property type="match status" value="1"/>
</dbReference>
<name>A0A429ZER8_9ENTE</name>
<dbReference type="RefSeq" id="WP_125958114.1">
    <property type="nucleotide sequence ID" value="NZ_JAQEJV010000015.1"/>
</dbReference>
<protein>
    <recommendedName>
        <fullName evidence="1">N-acetyltransferase domain-containing protein</fullName>
    </recommendedName>
</protein>
<dbReference type="AlphaFoldDB" id="A0A429ZER8"/>
<keyword evidence="3" id="KW-1185">Reference proteome</keyword>
<feature type="domain" description="N-acetyltransferase" evidence="1">
    <location>
        <begin position="19"/>
        <end position="154"/>
    </location>
</feature>
<dbReference type="PANTHER" id="PTHR43792">
    <property type="entry name" value="GNAT FAMILY, PUTATIVE (AFU_ORTHOLOGUE AFUA_3G00765)-RELATED-RELATED"/>
    <property type="match status" value="1"/>
</dbReference>
<evidence type="ECO:0000313" key="2">
    <source>
        <dbReference type="EMBL" id="RST92202.1"/>
    </source>
</evidence>
<dbReference type="InterPro" id="IPR051531">
    <property type="entry name" value="N-acetyltransferase"/>
</dbReference>
<dbReference type="GO" id="GO:0008999">
    <property type="term" value="F:protein-N-terminal-alanine acetyltransferase activity"/>
    <property type="evidence" value="ECO:0007669"/>
    <property type="project" value="TreeGrafter"/>
</dbReference>
<proteinExistence type="predicted"/>
<dbReference type="PANTHER" id="PTHR43792:SF9">
    <property type="entry name" value="RIBOSOMAL-PROTEIN-ALANINE ACETYLTRANSFERASE"/>
    <property type="match status" value="1"/>
</dbReference>
<comment type="caution">
    <text evidence="2">The sequence shown here is derived from an EMBL/GenBank/DDBJ whole genome shotgun (WGS) entry which is preliminary data.</text>
</comment>
<dbReference type="Gene3D" id="3.40.630.30">
    <property type="match status" value="1"/>
</dbReference>
<dbReference type="InterPro" id="IPR000182">
    <property type="entry name" value="GNAT_dom"/>
</dbReference>
<reference evidence="2 3" key="1">
    <citation type="submission" date="2017-05" db="EMBL/GenBank/DDBJ databases">
        <title>Vagococcus spp. assemblies.</title>
        <authorList>
            <person name="Gulvik C.A."/>
        </authorList>
    </citation>
    <scope>NUCLEOTIDE SEQUENCE [LARGE SCALE GENOMIC DNA]</scope>
    <source>
        <strain evidence="2 3">SS1994</strain>
    </source>
</reference>
<dbReference type="SUPFAM" id="SSF55729">
    <property type="entry name" value="Acyl-CoA N-acyltransferases (Nat)"/>
    <property type="match status" value="1"/>
</dbReference>
<gene>
    <name evidence="2" type="ORF">CBF36_08935</name>
</gene>
<dbReference type="InterPro" id="IPR016181">
    <property type="entry name" value="Acyl_CoA_acyltransferase"/>
</dbReference>
<accession>A0A429ZER8</accession>
<evidence type="ECO:0000313" key="3">
    <source>
        <dbReference type="Proteomes" id="UP000288490"/>
    </source>
</evidence>
<dbReference type="Proteomes" id="UP000288490">
    <property type="component" value="Unassembled WGS sequence"/>
</dbReference>
<dbReference type="EMBL" id="NGJT01000017">
    <property type="protein sequence ID" value="RST92202.1"/>
    <property type="molecule type" value="Genomic_DNA"/>
</dbReference>
<dbReference type="OrthoDB" id="9798081at2"/>
<organism evidence="2 3">
    <name type="scientific">Vagococcus bubulae</name>
    <dbReference type="NCBI Taxonomy" id="1977868"/>
    <lineage>
        <taxon>Bacteria</taxon>
        <taxon>Bacillati</taxon>
        <taxon>Bacillota</taxon>
        <taxon>Bacilli</taxon>
        <taxon>Lactobacillales</taxon>
        <taxon>Enterococcaceae</taxon>
        <taxon>Vagococcus</taxon>
    </lineage>
</organism>
<evidence type="ECO:0000259" key="1">
    <source>
        <dbReference type="Pfam" id="PF13302"/>
    </source>
</evidence>
<sequence>MKKSQNLILTENTIMGTKRCFLRKITLLDVDDMYEYCSNKDVTKYTKFETHESKEETKEAIANIFIPDRLTKWGIELKQTKKLIGTIDWLTINEDSATLGYALSKEYWGQGIMPEVAQRMMQLAFEDLKLKVVYATHHKDNINSGKVMQKIGMNAWGKDYYFNFKGEPLVEIVKYGMTYDEYVEMNRHLL</sequence>
<dbReference type="GO" id="GO:0005737">
    <property type="term" value="C:cytoplasm"/>
    <property type="evidence" value="ECO:0007669"/>
    <property type="project" value="TreeGrafter"/>
</dbReference>